<dbReference type="InterPro" id="IPR037914">
    <property type="entry name" value="SpoVT-AbrB_sf"/>
</dbReference>
<dbReference type="Gene3D" id="2.10.260.10">
    <property type="match status" value="1"/>
</dbReference>
<dbReference type="NCBIfam" id="TIGR01439">
    <property type="entry name" value="lp_hng_hel_AbrB"/>
    <property type="match status" value="1"/>
</dbReference>
<dbReference type="RefSeq" id="WP_073039933.1">
    <property type="nucleotide sequence ID" value="NZ_FQVB01000024.1"/>
</dbReference>
<dbReference type="PANTHER" id="PTHR34860">
    <property type="entry name" value="REPRESSOR-LIKE PROTEIN SSO7C3"/>
    <property type="match status" value="1"/>
</dbReference>
<dbReference type="SMART" id="SM00966">
    <property type="entry name" value="SpoVT_AbrB"/>
    <property type="match status" value="1"/>
</dbReference>
<dbReference type="Pfam" id="PF04014">
    <property type="entry name" value="MazE_antitoxin"/>
    <property type="match status" value="1"/>
</dbReference>
<dbReference type="GO" id="GO:0003677">
    <property type="term" value="F:DNA binding"/>
    <property type="evidence" value="ECO:0007669"/>
    <property type="project" value="UniProtKB-UniRule"/>
</dbReference>
<dbReference type="EMBL" id="FQVB01000024">
    <property type="protein sequence ID" value="SHF68772.1"/>
    <property type="molecule type" value="Genomic_DNA"/>
</dbReference>
<dbReference type="SUPFAM" id="SSF89447">
    <property type="entry name" value="AbrB/MazE/MraZ-like"/>
    <property type="match status" value="1"/>
</dbReference>
<evidence type="ECO:0000313" key="3">
    <source>
        <dbReference type="EMBL" id="SHF68772.1"/>
    </source>
</evidence>
<dbReference type="OrthoDB" id="7160352at2"/>
<keyword evidence="1" id="KW-0238">DNA-binding</keyword>
<feature type="domain" description="SpoVT-AbrB" evidence="2">
    <location>
        <begin position="1"/>
        <end position="46"/>
    </location>
</feature>
<organism evidence="3 4">
    <name type="scientific">Desulfacinum infernum DSM 9756</name>
    <dbReference type="NCBI Taxonomy" id="1121391"/>
    <lineage>
        <taxon>Bacteria</taxon>
        <taxon>Pseudomonadati</taxon>
        <taxon>Thermodesulfobacteriota</taxon>
        <taxon>Syntrophobacteria</taxon>
        <taxon>Syntrophobacterales</taxon>
        <taxon>Syntrophobacteraceae</taxon>
        <taxon>Desulfacinum</taxon>
    </lineage>
</organism>
<protein>
    <submittedName>
        <fullName evidence="3">Looped-hinge helix DNA binding domain-containing protein, AbrB family</fullName>
    </submittedName>
</protein>
<evidence type="ECO:0000256" key="1">
    <source>
        <dbReference type="PROSITE-ProRule" id="PRU01076"/>
    </source>
</evidence>
<dbReference type="InterPro" id="IPR007159">
    <property type="entry name" value="SpoVT-AbrB_dom"/>
</dbReference>
<accession>A0A1M5DPR7</accession>
<dbReference type="InterPro" id="IPR052975">
    <property type="entry name" value="Repressor-like_regulatory"/>
</dbReference>
<evidence type="ECO:0000259" key="2">
    <source>
        <dbReference type="PROSITE" id="PS51740"/>
    </source>
</evidence>
<name>A0A1M5DPR7_9BACT</name>
<dbReference type="AlphaFoldDB" id="A0A1M5DPR7"/>
<sequence>MLAAKISSKGQIVIPKEVRERLKIDPGTYFRVRIEKDEIILTPLKATPLERLYHRYAGEGILEELEKEHANEISGENRA</sequence>
<gene>
    <name evidence="3" type="ORF">SAMN02745206_02481</name>
</gene>
<dbReference type="Proteomes" id="UP000184076">
    <property type="component" value="Unassembled WGS sequence"/>
</dbReference>
<dbReference type="PROSITE" id="PS51740">
    <property type="entry name" value="SPOVT_ABRB"/>
    <property type="match status" value="1"/>
</dbReference>
<dbReference type="PANTHER" id="PTHR34860:SF6">
    <property type="entry name" value="REPRESSOR-LIKE PROTEIN SSO7C3"/>
    <property type="match status" value="1"/>
</dbReference>
<dbReference type="STRING" id="1121391.SAMN02745206_02481"/>
<evidence type="ECO:0000313" key="4">
    <source>
        <dbReference type="Proteomes" id="UP000184076"/>
    </source>
</evidence>
<proteinExistence type="predicted"/>
<keyword evidence="4" id="KW-1185">Reference proteome</keyword>
<reference evidence="4" key="1">
    <citation type="submission" date="2016-11" db="EMBL/GenBank/DDBJ databases">
        <authorList>
            <person name="Varghese N."/>
            <person name="Submissions S."/>
        </authorList>
    </citation>
    <scope>NUCLEOTIDE SEQUENCE [LARGE SCALE GENOMIC DNA]</scope>
    <source>
        <strain evidence="4">DSM 9756</strain>
    </source>
</reference>